<accession>A0ABV9DGY0</accession>
<sequence>MKKKIIAYNRVEKPVLEKLEQQYDVHFFKDVDTKKDPEFLKQLHDTEGIIGLELPVDGQLLEHAPNLKIVSNVSVGYNNLDVDGLTERNIMATNTPGVLTDTVADTVFGLLISAARRIPELDRYVKNGKWKVEAIEPEYFGTDVHHKKLGIIGMGRIGQAIAKRAHFGFDMEILYHSRSRKPVVEETFNAEYLGLDELLKVSDYICLITPLTPETTGLIGKQEFQLMKNSAIFINGSRGKTVVEHELIAALQNGEIAAAGLDVYEQEPVQADNPLLKLDNVVTTPHIGSSTHETELKMSELAATNLEAGLSGKKPPNLINPAVWEKK</sequence>
<dbReference type="Pfam" id="PF02826">
    <property type="entry name" value="2-Hacid_dh_C"/>
    <property type="match status" value="1"/>
</dbReference>
<dbReference type="PANTHER" id="PTHR10996:SF283">
    <property type="entry name" value="GLYOXYLATE_HYDROXYPYRUVATE REDUCTASE B"/>
    <property type="match status" value="1"/>
</dbReference>
<name>A0ABV9DGY0_9BACI</name>
<organism evidence="6 7">
    <name type="scientific">Virgibacillus kekensis</name>
    <dbReference type="NCBI Taxonomy" id="202261"/>
    <lineage>
        <taxon>Bacteria</taxon>
        <taxon>Bacillati</taxon>
        <taxon>Bacillota</taxon>
        <taxon>Bacilli</taxon>
        <taxon>Bacillales</taxon>
        <taxon>Bacillaceae</taxon>
        <taxon>Virgibacillus</taxon>
    </lineage>
</organism>
<evidence type="ECO:0000313" key="6">
    <source>
        <dbReference type="EMBL" id="MFC4557682.1"/>
    </source>
</evidence>
<dbReference type="EC" id="1.1.1.-" evidence="6"/>
<evidence type="ECO:0000256" key="2">
    <source>
        <dbReference type="ARBA" id="ARBA00023002"/>
    </source>
</evidence>
<protein>
    <submittedName>
        <fullName evidence="6">2-hydroxyacid dehydrogenase</fullName>
        <ecNumber evidence="6">1.1.1.-</ecNumber>
    </submittedName>
</protein>
<evidence type="ECO:0000313" key="7">
    <source>
        <dbReference type="Proteomes" id="UP001595989"/>
    </source>
</evidence>
<dbReference type="InterPro" id="IPR006139">
    <property type="entry name" value="D-isomer_2_OHA_DH_cat_dom"/>
</dbReference>
<dbReference type="SUPFAM" id="SSF52283">
    <property type="entry name" value="Formate/glycerate dehydrogenase catalytic domain-like"/>
    <property type="match status" value="1"/>
</dbReference>
<dbReference type="PANTHER" id="PTHR10996">
    <property type="entry name" value="2-HYDROXYACID DEHYDROGENASE-RELATED"/>
    <property type="match status" value="1"/>
</dbReference>
<feature type="domain" description="D-isomer specific 2-hydroxyacid dehydrogenase catalytic" evidence="4">
    <location>
        <begin position="7"/>
        <end position="320"/>
    </location>
</feature>
<dbReference type="Pfam" id="PF00389">
    <property type="entry name" value="2-Hacid_dh"/>
    <property type="match status" value="1"/>
</dbReference>
<dbReference type="InterPro" id="IPR050223">
    <property type="entry name" value="D-isomer_2-hydroxyacid_DH"/>
</dbReference>
<evidence type="ECO:0000256" key="1">
    <source>
        <dbReference type="ARBA" id="ARBA00005854"/>
    </source>
</evidence>
<evidence type="ECO:0000256" key="3">
    <source>
        <dbReference type="RuleBase" id="RU003719"/>
    </source>
</evidence>
<keyword evidence="7" id="KW-1185">Reference proteome</keyword>
<dbReference type="Gene3D" id="3.40.50.720">
    <property type="entry name" value="NAD(P)-binding Rossmann-like Domain"/>
    <property type="match status" value="2"/>
</dbReference>
<evidence type="ECO:0000259" key="5">
    <source>
        <dbReference type="Pfam" id="PF02826"/>
    </source>
</evidence>
<dbReference type="RefSeq" id="WP_390293666.1">
    <property type="nucleotide sequence ID" value="NZ_JBHSFU010000004.1"/>
</dbReference>
<dbReference type="InterPro" id="IPR029752">
    <property type="entry name" value="D-isomer_DH_CS1"/>
</dbReference>
<comment type="caution">
    <text evidence="6">The sequence shown here is derived from an EMBL/GenBank/DDBJ whole genome shotgun (WGS) entry which is preliminary data.</text>
</comment>
<gene>
    <name evidence="6" type="ORF">ACFO3D_05595</name>
</gene>
<dbReference type="CDD" id="cd05301">
    <property type="entry name" value="GDH"/>
    <property type="match status" value="1"/>
</dbReference>
<dbReference type="EMBL" id="JBHSFU010000004">
    <property type="protein sequence ID" value="MFC4557682.1"/>
    <property type="molecule type" value="Genomic_DNA"/>
</dbReference>
<feature type="domain" description="D-isomer specific 2-hydroxyacid dehydrogenase NAD-binding" evidence="5">
    <location>
        <begin position="108"/>
        <end position="288"/>
    </location>
</feature>
<dbReference type="SUPFAM" id="SSF51735">
    <property type="entry name" value="NAD(P)-binding Rossmann-fold domains"/>
    <property type="match status" value="1"/>
</dbReference>
<dbReference type="InterPro" id="IPR036291">
    <property type="entry name" value="NAD(P)-bd_dom_sf"/>
</dbReference>
<keyword evidence="2 3" id="KW-0560">Oxidoreductase</keyword>
<comment type="similarity">
    <text evidence="1 3">Belongs to the D-isomer specific 2-hydroxyacid dehydrogenase family.</text>
</comment>
<reference evidence="7" key="1">
    <citation type="journal article" date="2019" name="Int. J. Syst. Evol. Microbiol.">
        <title>The Global Catalogue of Microorganisms (GCM) 10K type strain sequencing project: providing services to taxonomists for standard genome sequencing and annotation.</title>
        <authorList>
            <consortium name="The Broad Institute Genomics Platform"/>
            <consortium name="The Broad Institute Genome Sequencing Center for Infectious Disease"/>
            <person name="Wu L."/>
            <person name="Ma J."/>
        </authorList>
    </citation>
    <scope>NUCLEOTIDE SEQUENCE [LARGE SCALE GENOMIC DNA]</scope>
    <source>
        <strain evidence="7">CGMCC 4.7426</strain>
    </source>
</reference>
<dbReference type="InterPro" id="IPR006140">
    <property type="entry name" value="D-isomer_DH_NAD-bd"/>
</dbReference>
<evidence type="ECO:0000259" key="4">
    <source>
        <dbReference type="Pfam" id="PF00389"/>
    </source>
</evidence>
<dbReference type="GO" id="GO:0016491">
    <property type="term" value="F:oxidoreductase activity"/>
    <property type="evidence" value="ECO:0007669"/>
    <property type="project" value="UniProtKB-KW"/>
</dbReference>
<proteinExistence type="inferred from homology"/>
<dbReference type="PROSITE" id="PS00065">
    <property type="entry name" value="D_2_HYDROXYACID_DH_1"/>
    <property type="match status" value="1"/>
</dbReference>
<dbReference type="Proteomes" id="UP001595989">
    <property type="component" value="Unassembled WGS sequence"/>
</dbReference>